<dbReference type="InterPro" id="IPR002052">
    <property type="entry name" value="DNA_methylase_N6_adenine_CS"/>
</dbReference>
<evidence type="ECO:0000256" key="6">
    <source>
        <dbReference type="ARBA" id="ARBA00023125"/>
    </source>
</evidence>
<dbReference type="InterPro" id="IPR056716">
    <property type="entry name" value="DUF7814"/>
</dbReference>
<evidence type="ECO:0000259" key="10">
    <source>
        <dbReference type="Pfam" id="PF23653"/>
    </source>
</evidence>
<comment type="catalytic activity">
    <reaction evidence="7">
        <text>a 2'-deoxyadenosine in DNA + S-adenosyl-L-methionine = an N(6)-methyl-2'-deoxyadenosine in DNA + S-adenosyl-L-homocysteine + H(+)</text>
        <dbReference type="Rhea" id="RHEA:15197"/>
        <dbReference type="Rhea" id="RHEA-COMP:12418"/>
        <dbReference type="Rhea" id="RHEA-COMP:12419"/>
        <dbReference type="ChEBI" id="CHEBI:15378"/>
        <dbReference type="ChEBI" id="CHEBI:57856"/>
        <dbReference type="ChEBI" id="CHEBI:59789"/>
        <dbReference type="ChEBI" id="CHEBI:90615"/>
        <dbReference type="ChEBI" id="CHEBI:90616"/>
        <dbReference type="EC" id="2.1.1.72"/>
    </reaction>
</comment>
<dbReference type="PROSITE" id="PS00092">
    <property type="entry name" value="N6_MTASE"/>
    <property type="match status" value="1"/>
</dbReference>
<dbReference type="Pfam" id="PF25120">
    <property type="entry name" value="DUF7814"/>
    <property type="match status" value="1"/>
</dbReference>
<dbReference type="InterPro" id="IPR050953">
    <property type="entry name" value="N4_N6_ade-DNA_methylase"/>
</dbReference>
<feature type="domain" description="DUF7149" evidence="10">
    <location>
        <begin position="11"/>
        <end position="228"/>
    </location>
</feature>
<keyword evidence="5" id="KW-0680">Restriction system</keyword>
<feature type="domain" description="DUF7814" evidence="11">
    <location>
        <begin position="229"/>
        <end position="433"/>
    </location>
</feature>
<keyword evidence="2 12" id="KW-0489">Methyltransferase</keyword>
<keyword evidence="4" id="KW-0949">S-adenosyl-L-methionine</keyword>
<evidence type="ECO:0000313" key="13">
    <source>
        <dbReference type="Proteomes" id="UP000324638"/>
    </source>
</evidence>
<dbReference type="PANTHER" id="PTHR33841:SF1">
    <property type="entry name" value="DNA METHYLTRANSFERASE A"/>
    <property type="match status" value="1"/>
</dbReference>
<evidence type="ECO:0000256" key="4">
    <source>
        <dbReference type="ARBA" id="ARBA00022691"/>
    </source>
</evidence>
<comment type="caution">
    <text evidence="12">The sequence shown here is derived from an EMBL/GenBank/DDBJ whole genome shotgun (WGS) entry which is preliminary data.</text>
</comment>
<sequence>MKYKEISLNKFLSNFQISMPNEQIILNFSKELKKLLENTNKDNSEEYQKNEIGKFLNKVFEYDCNVKNKIDLAIYEDNQVRVIFEAKSVINKSEFVKENSNNLESKAFYESILYFLREIKTGNNNITFIILATAEVFYIIDSKTYLNNFSKNKDIIKAFKNCEENGGTDSSTTKFYEEVKNILPKIENEIYYLCINFKNILNNEFDKLGLLYSLLSPQVLLKRNTYIDANTLNVEFYNELLYILGLKENKENGKIEYSDIKNTFYDSISKTFKLDKDNNFEEIFSLLITWNNRILFLRLLESMLLSFEHIEAPFLDLEYLPDFNNLNILFFEVLAKKENERENISKKFEIIPYLNSSLFEKKELEREGKEIQFLQSNNLKIYQHSILKRDKNFNNKYLKNNKSEEIPLLEYLFAFLHAYDFTTTSQDLQNNIKTNYDKLINSAVLGLVFEKLNGYKDGSFYTPSFITNYMCNQSLEKIVIEKFNNSLSWECKTIDDIQISLDRFITNKESFNKAIKIFNEIRICDPAVGSGHFLVSALNELLLIKYNLGLLIDEDGRKLKDIKLELKNDEIVIRDSENNIHNYKRPKHENTDSHKIQRTIFFAKKEIIENNLFGVDINPNSCDITKLRLWIELLKYSYYRDIENKYLETLPNIDINIKCGNSIISRFDLKDSLKNIPKIDKLIKDYKCLVGKYKNADGENSKHSKREIEIKINEIKENLTLNLKAPKTINSLEKEIQAHIDKYGMYLIDDKNLLSGLTYTKNLLEIEELNENEKEEAFESYGRIQILRKKLDSVLSGKEYKNAFEWRLEFPEVLNENGDFIGFDLVIGNPPYIDYREIDKNTINKTKNYAVNENSNRPNIFCYFIEKGIEVANNNGILTFINPIAMLQSDFTYGTRKLLLEKGCINYIVDCSYIKVFASASTYPTIYEFKKNKKQGSIKIVLWKNDNFKHSHNIETYSKNEQLSINISKHKINFQKVGCRKLGEIGLLKWGTSQSGYGKKKILLSDFKKLNKSKRKEYNPIIQTADIKRYCIVWQKEYILTEIYSQNIQKDFKKPKIVIARMTKNIQASFDKNKFYMGKSTLIVDLKENPYYILGILNSKLADFWYKYYFGATHLACGYVRYDIPYLKQLPIPKINSKNKKIVDRIIRLVHRIIKSKENNFNANTSKLEIEINNLVYELYGLSKAEIKIIEKSNRN</sequence>
<dbReference type="AlphaFoldDB" id="A0A5C8D920"/>
<evidence type="ECO:0000259" key="9">
    <source>
        <dbReference type="Pfam" id="PF12950"/>
    </source>
</evidence>
<dbReference type="GO" id="GO:0009307">
    <property type="term" value="P:DNA restriction-modification system"/>
    <property type="evidence" value="ECO:0007669"/>
    <property type="project" value="UniProtKB-KW"/>
</dbReference>
<dbReference type="Proteomes" id="UP000324638">
    <property type="component" value="Unassembled WGS sequence"/>
</dbReference>
<evidence type="ECO:0000259" key="11">
    <source>
        <dbReference type="Pfam" id="PF25120"/>
    </source>
</evidence>
<gene>
    <name evidence="12" type="ORF">EPJ79_11340</name>
</gene>
<evidence type="ECO:0000256" key="2">
    <source>
        <dbReference type="ARBA" id="ARBA00022603"/>
    </source>
</evidence>
<evidence type="ECO:0000256" key="7">
    <source>
        <dbReference type="ARBA" id="ARBA00047942"/>
    </source>
</evidence>
<dbReference type="EMBL" id="SAXU01000001">
    <property type="protein sequence ID" value="TXJ21676.1"/>
    <property type="molecule type" value="Genomic_DNA"/>
</dbReference>
<dbReference type="GO" id="GO:0009007">
    <property type="term" value="F:site-specific DNA-methyltransferase (adenine-specific) activity"/>
    <property type="evidence" value="ECO:0007669"/>
    <property type="project" value="UniProtKB-EC"/>
</dbReference>
<dbReference type="PRINTS" id="PR00507">
    <property type="entry name" value="N12N6MTFRASE"/>
</dbReference>
<evidence type="ECO:0000313" key="12">
    <source>
        <dbReference type="EMBL" id="TXJ21676.1"/>
    </source>
</evidence>
<evidence type="ECO:0000256" key="1">
    <source>
        <dbReference type="ARBA" id="ARBA00011900"/>
    </source>
</evidence>
<dbReference type="PANTHER" id="PTHR33841">
    <property type="entry name" value="DNA METHYLTRANSFERASE YEEA-RELATED"/>
    <property type="match status" value="1"/>
</dbReference>
<dbReference type="InterPro" id="IPR029063">
    <property type="entry name" value="SAM-dependent_MTases_sf"/>
</dbReference>
<dbReference type="Pfam" id="PF12950">
    <property type="entry name" value="TaqI_C"/>
    <property type="match status" value="1"/>
</dbReference>
<evidence type="ECO:0000256" key="5">
    <source>
        <dbReference type="ARBA" id="ARBA00022747"/>
    </source>
</evidence>
<keyword evidence="3 12" id="KW-0808">Transferase</keyword>
<reference evidence="12 13" key="1">
    <citation type="journal article" date="1992" name="Lakartidningen">
        <title>[Penicillin V and not amoxicillin is the first choice preparation in acute otitis].</title>
        <authorList>
            <person name="Kamme C."/>
            <person name="Lundgren K."/>
            <person name="Prellner K."/>
        </authorList>
    </citation>
    <scope>NUCLEOTIDE SEQUENCE [LARGE SCALE GENOMIC DNA]</scope>
    <source>
        <strain evidence="12 13">513A</strain>
    </source>
</reference>
<dbReference type="GO" id="GO:0032259">
    <property type="term" value="P:methylation"/>
    <property type="evidence" value="ECO:0007669"/>
    <property type="project" value="UniProtKB-KW"/>
</dbReference>
<dbReference type="InterPro" id="IPR011639">
    <property type="entry name" value="MethylTrfase_TaqI-like_dom"/>
</dbReference>
<dbReference type="Pfam" id="PF07669">
    <property type="entry name" value="Eco57I"/>
    <property type="match status" value="1"/>
</dbReference>
<dbReference type="EC" id="2.1.1.72" evidence="1"/>
<dbReference type="GO" id="GO:0003677">
    <property type="term" value="F:DNA binding"/>
    <property type="evidence" value="ECO:0007669"/>
    <property type="project" value="UniProtKB-KW"/>
</dbReference>
<dbReference type="InterPro" id="IPR025931">
    <property type="entry name" value="TaqI_C"/>
</dbReference>
<evidence type="ECO:0000259" key="8">
    <source>
        <dbReference type="Pfam" id="PF07669"/>
    </source>
</evidence>
<dbReference type="Gene3D" id="3.40.50.150">
    <property type="entry name" value="Vaccinia Virus protein VP39"/>
    <property type="match status" value="1"/>
</dbReference>
<dbReference type="RefSeq" id="WP_147739571.1">
    <property type="nucleotide sequence ID" value="NZ_SAXU01000001.1"/>
</dbReference>
<dbReference type="InterPro" id="IPR055573">
    <property type="entry name" value="DUF7149"/>
</dbReference>
<name>A0A5C8D920_9SPIR</name>
<feature type="domain" description="Type II methyltransferase M.TaqI-like" evidence="8">
    <location>
        <begin position="610"/>
        <end position="917"/>
    </location>
</feature>
<organism evidence="12 13">
    <name type="scientific">Brachyspira aalborgi</name>
    <dbReference type="NCBI Taxonomy" id="29522"/>
    <lineage>
        <taxon>Bacteria</taxon>
        <taxon>Pseudomonadati</taxon>
        <taxon>Spirochaetota</taxon>
        <taxon>Spirochaetia</taxon>
        <taxon>Brachyspirales</taxon>
        <taxon>Brachyspiraceae</taxon>
        <taxon>Brachyspira</taxon>
    </lineage>
</organism>
<keyword evidence="6" id="KW-0238">DNA-binding</keyword>
<dbReference type="Pfam" id="PF23653">
    <property type="entry name" value="DUF7149"/>
    <property type="match status" value="1"/>
</dbReference>
<accession>A0A5C8D920</accession>
<proteinExistence type="predicted"/>
<feature type="domain" description="TaqI-like C-terminal specificity" evidence="9">
    <location>
        <begin position="1020"/>
        <end position="1132"/>
    </location>
</feature>
<protein>
    <recommendedName>
        <fullName evidence="1">site-specific DNA-methyltransferase (adenine-specific)</fullName>
        <ecNumber evidence="1">2.1.1.72</ecNumber>
    </recommendedName>
</protein>
<dbReference type="SUPFAM" id="SSF53335">
    <property type="entry name" value="S-adenosyl-L-methionine-dependent methyltransferases"/>
    <property type="match status" value="1"/>
</dbReference>
<evidence type="ECO:0000256" key="3">
    <source>
        <dbReference type="ARBA" id="ARBA00022679"/>
    </source>
</evidence>